<evidence type="ECO:0000256" key="1">
    <source>
        <dbReference type="SAM" id="Phobius"/>
    </source>
</evidence>
<accession>A0ABV0WTE3</accession>
<keyword evidence="1" id="KW-0812">Transmembrane</keyword>
<name>A0ABV0WTE3_9TELE</name>
<reference evidence="2 3" key="1">
    <citation type="submission" date="2021-06" db="EMBL/GenBank/DDBJ databases">
        <authorList>
            <person name="Palmer J.M."/>
        </authorList>
    </citation>
    <scope>NUCLEOTIDE SEQUENCE [LARGE SCALE GENOMIC DNA]</scope>
    <source>
        <strain evidence="2 3">XR_2019</strain>
        <tissue evidence="2">Muscle</tissue>
    </source>
</reference>
<proteinExistence type="predicted"/>
<keyword evidence="1" id="KW-0472">Membrane</keyword>
<gene>
    <name evidence="2" type="ORF">XENORESO_016648</name>
</gene>
<organism evidence="2 3">
    <name type="scientific">Xenotaenia resolanae</name>
    <dbReference type="NCBI Taxonomy" id="208358"/>
    <lineage>
        <taxon>Eukaryota</taxon>
        <taxon>Metazoa</taxon>
        <taxon>Chordata</taxon>
        <taxon>Craniata</taxon>
        <taxon>Vertebrata</taxon>
        <taxon>Euteleostomi</taxon>
        <taxon>Actinopterygii</taxon>
        <taxon>Neopterygii</taxon>
        <taxon>Teleostei</taxon>
        <taxon>Neoteleostei</taxon>
        <taxon>Acanthomorphata</taxon>
        <taxon>Ovalentaria</taxon>
        <taxon>Atherinomorphae</taxon>
        <taxon>Cyprinodontiformes</taxon>
        <taxon>Goodeidae</taxon>
        <taxon>Xenotaenia</taxon>
    </lineage>
</organism>
<sequence length="124" mass="13970">MVELTVPLEKHIEPINNALTSWVESIHMPSGGWERKDPRQTSLPWLLHLNGGKTLMKGGPWLMTLQPAQCSIGDEAGRNAKQASPPVLTVYLMYCLLVLELIFLVVCLQWLFSAKCPVTTYIFF</sequence>
<dbReference type="Proteomes" id="UP001444071">
    <property type="component" value="Unassembled WGS sequence"/>
</dbReference>
<evidence type="ECO:0000313" key="3">
    <source>
        <dbReference type="Proteomes" id="UP001444071"/>
    </source>
</evidence>
<feature type="transmembrane region" description="Helical" evidence="1">
    <location>
        <begin position="88"/>
        <end position="112"/>
    </location>
</feature>
<evidence type="ECO:0000313" key="2">
    <source>
        <dbReference type="EMBL" id="MEQ2272891.1"/>
    </source>
</evidence>
<dbReference type="EMBL" id="JAHRIM010070617">
    <property type="protein sequence ID" value="MEQ2272891.1"/>
    <property type="molecule type" value="Genomic_DNA"/>
</dbReference>
<comment type="caution">
    <text evidence="2">The sequence shown here is derived from an EMBL/GenBank/DDBJ whole genome shotgun (WGS) entry which is preliminary data.</text>
</comment>
<keyword evidence="3" id="KW-1185">Reference proteome</keyword>
<keyword evidence="1" id="KW-1133">Transmembrane helix</keyword>
<protein>
    <submittedName>
        <fullName evidence="2">Uncharacterized protein</fullName>
    </submittedName>
</protein>